<dbReference type="PRINTS" id="PR00400">
    <property type="entry name" value="TETREPRESSOR"/>
</dbReference>
<dbReference type="PRINTS" id="PR00455">
    <property type="entry name" value="HTHTETR"/>
</dbReference>
<dbReference type="GO" id="GO:0046677">
    <property type="term" value="P:response to antibiotic"/>
    <property type="evidence" value="ECO:0007669"/>
    <property type="project" value="InterPro"/>
</dbReference>
<keyword evidence="1" id="KW-0678">Repressor</keyword>
<name>A0AAE3KIS5_9PSEU</name>
<dbReference type="RefSeq" id="WP_253766350.1">
    <property type="nucleotide sequence ID" value="NZ_JAMTCK010000001.1"/>
</dbReference>
<dbReference type="Pfam" id="PF00440">
    <property type="entry name" value="TetR_N"/>
    <property type="match status" value="1"/>
</dbReference>
<evidence type="ECO:0000256" key="3">
    <source>
        <dbReference type="ARBA" id="ARBA00023125"/>
    </source>
</evidence>
<dbReference type="InterPro" id="IPR004111">
    <property type="entry name" value="Repressor_TetR_C"/>
</dbReference>
<feature type="DNA-binding region" description="H-T-H motif" evidence="5">
    <location>
        <begin position="27"/>
        <end position="46"/>
    </location>
</feature>
<dbReference type="InterPro" id="IPR036271">
    <property type="entry name" value="Tet_transcr_reg_TetR-rel_C_sf"/>
</dbReference>
<keyword evidence="2" id="KW-0805">Transcription regulation</keyword>
<dbReference type="AlphaFoldDB" id="A0AAE3KIS5"/>
<proteinExistence type="predicted"/>
<evidence type="ECO:0000256" key="2">
    <source>
        <dbReference type="ARBA" id="ARBA00023015"/>
    </source>
</evidence>
<sequence length="204" mass="22290">MANTQRRAEIVAAALDLLDEKGVDAVSLRAVADRLGVRLNTVSWHIKTKARLLELMADAVLADLSLAELPEQWQARLRELAHRYRAALLRHRDGARVVAGTFAAEEHTLRVGEAFLACLLDGGLTEREAMWTSWTVIYFVLGLVQEEQGAVDAVAEVLTAAVSPQAHPALTRARAHLGGGGFDQRFEFGLDLIIRSAAELTRSS</sequence>
<accession>A0AAE3KIS5</accession>
<dbReference type="SUPFAM" id="SSF46689">
    <property type="entry name" value="Homeodomain-like"/>
    <property type="match status" value="1"/>
</dbReference>
<dbReference type="SUPFAM" id="SSF48498">
    <property type="entry name" value="Tetracyclin repressor-like, C-terminal domain"/>
    <property type="match status" value="1"/>
</dbReference>
<evidence type="ECO:0000259" key="6">
    <source>
        <dbReference type="PROSITE" id="PS50977"/>
    </source>
</evidence>
<reference evidence="7" key="1">
    <citation type="submission" date="2022-06" db="EMBL/GenBank/DDBJ databases">
        <title>Genomic Encyclopedia of Archaeal and Bacterial Type Strains, Phase II (KMG-II): from individual species to whole genera.</title>
        <authorList>
            <person name="Goeker M."/>
        </authorList>
    </citation>
    <scope>NUCLEOTIDE SEQUENCE</scope>
    <source>
        <strain evidence="7">DSM 43935</strain>
    </source>
</reference>
<dbReference type="EMBL" id="JAMTCK010000001">
    <property type="protein sequence ID" value="MCP2163583.1"/>
    <property type="molecule type" value="Genomic_DNA"/>
</dbReference>
<evidence type="ECO:0000256" key="1">
    <source>
        <dbReference type="ARBA" id="ARBA00022491"/>
    </source>
</evidence>
<dbReference type="InterPro" id="IPR050109">
    <property type="entry name" value="HTH-type_TetR-like_transc_reg"/>
</dbReference>
<dbReference type="GO" id="GO:0045892">
    <property type="term" value="P:negative regulation of DNA-templated transcription"/>
    <property type="evidence" value="ECO:0007669"/>
    <property type="project" value="InterPro"/>
</dbReference>
<keyword evidence="3 5" id="KW-0238">DNA-binding</keyword>
<dbReference type="GO" id="GO:0000976">
    <property type="term" value="F:transcription cis-regulatory region binding"/>
    <property type="evidence" value="ECO:0007669"/>
    <property type="project" value="TreeGrafter"/>
</dbReference>
<dbReference type="Pfam" id="PF02909">
    <property type="entry name" value="TetR_C_1"/>
    <property type="match status" value="1"/>
</dbReference>
<dbReference type="PANTHER" id="PTHR30055">
    <property type="entry name" value="HTH-TYPE TRANSCRIPTIONAL REGULATOR RUTR"/>
    <property type="match status" value="1"/>
</dbReference>
<keyword evidence="8" id="KW-1185">Reference proteome</keyword>
<keyword evidence="4" id="KW-0804">Transcription</keyword>
<dbReference type="Gene3D" id="1.10.10.60">
    <property type="entry name" value="Homeodomain-like"/>
    <property type="match status" value="1"/>
</dbReference>
<feature type="domain" description="HTH tetR-type" evidence="6">
    <location>
        <begin position="4"/>
        <end position="64"/>
    </location>
</feature>
<dbReference type="InterPro" id="IPR009057">
    <property type="entry name" value="Homeodomain-like_sf"/>
</dbReference>
<dbReference type="GO" id="GO:0003700">
    <property type="term" value="F:DNA-binding transcription factor activity"/>
    <property type="evidence" value="ECO:0007669"/>
    <property type="project" value="TreeGrafter"/>
</dbReference>
<organism evidence="7 8">
    <name type="scientific">Goodfellowiella coeruleoviolacea</name>
    <dbReference type="NCBI Taxonomy" id="334858"/>
    <lineage>
        <taxon>Bacteria</taxon>
        <taxon>Bacillati</taxon>
        <taxon>Actinomycetota</taxon>
        <taxon>Actinomycetes</taxon>
        <taxon>Pseudonocardiales</taxon>
        <taxon>Pseudonocardiaceae</taxon>
        <taxon>Goodfellowiella</taxon>
    </lineage>
</organism>
<evidence type="ECO:0000256" key="5">
    <source>
        <dbReference type="PROSITE-ProRule" id="PRU00335"/>
    </source>
</evidence>
<dbReference type="Gene3D" id="1.10.357.10">
    <property type="entry name" value="Tetracycline Repressor, domain 2"/>
    <property type="match status" value="1"/>
</dbReference>
<dbReference type="PROSITE" id="PS50977">
    <property type="entry name" value="HTH_TETR_2"/>
    <property type="match status" value="1"/>
</dbReference>
<dbReference type="PANTHER" id="PTHR30055:SF151">
    <property type="entry name" value="TRANSCRIPTIONAL REGULATORY PROTEIN"/>
    <property type="match status" value="1"/>
</dbReference>
<evidence type="ECO:0000313" key="8">
    <source>
        <dbReference type="Proteomes" id="UP001206128"/>
    </source>
</evidence>
<dbReference type="InterPro" id="IPR001647">
    <property type="entry name" value="HTH_TetR"/>
</dbReference>
<evidence type="ECO:0000256" key="4">
    <source>
        <dbReference type="ARBA" id="ARBA00023163"/>
    </source>
</evidence>
<gene>
    <name evidence="7" type="ORF">LX83_000423</name>
</gene>
<protein>
    <submittedName>
        <fullName evidence="7">Transcriptional regulator, TetR family</fullName>
    </submittedName>
</protein>
<comment type="caution">
    <text evidence="7">The sequence shown here is derived from an EMBL/GenBank/DDBJ whole genome shotgun (WGS) entry which is preliminary data.</text>
</comment>
<dbReference type="InterPro" id="IPR003012">
    <property type="entry name" value="Tet_transcr_reg_TetR"/>
</dbReference>
<evidence type="ECO:0000313" key="7">
    <source>
        <dbReference type="EMBL" id="MCP2163583.1"/>
    </source>
</evidence>
<dbReference type="Proteomes" id="UP001206128">
    <property type="component" value="Unassembled WGS sequence"/>
</dbReference>